<evidence type="ECO:0000313" key="3">
    <source>
        <dbReference type="Proteomes" id="UP000694549"/>
    </source>
</evidence>
<evidence type="ECO:0000256" key="1">
    <source>
        <dbReference type="SAM" id="MobiDB-lite"/>
    </source>
</evidence>
<reference evidence="2" key="2">
    <citation type="submission" date="2025-09" db="UniProtKB">
        <authorList>
            <consortium name="Ensembl"/>
        </authorList>
    </citation>
    <scope>IDENTIFICATION</scope>
</reference>
<sequence>NRTTLLFKEAPQPVPRLWSLPLVLGSCCGSARVGSRAPPQLLSHSPSSKRNGEKICEKCSRVEIRTRKSCNNYCNGQNRLSIRR</sequence>
<dbReference type="Ensembl" id="ENSAZOT00000019680.1">
    <property type="protein sequence ID" value="ENSAZOP00000018315.1"/>
    <property type="gene ID" value="ENSAZOG00000011903.1"/>
</dbReference>
<proteinExistence type="predicted"/>
<accession>A0A8B9V2Z7</accession>
<reference evidence="2" key="1">
    <citation type="submission" date="2025-08" db="UniProtKB">
        <authorList>
            <consortium name="Ensembl"/>
        </authorList>
    </citation>
    <scope>IDENTIFICATION</scope>
</reference>
<protein>
    <submittedName>
        <fullName evidence="2">Uncharacterized protein</fullName>
    </submittedName>
</protein>
<keyword evidence="3" id="KW-1185">Reference proteome</keyword>
<evidence type="ECO:0000313" key="2">
    <source>
        <dbReference type="Ensembl" id="ENSAZOP00000018315.1"/>
    </source>
</evidence>
<dbReference type="AlphaFoldDB" id="A0A8B9V2Z7"/>
<name>A0A8B9V2Z7_9AVES</name>
<feature type="region of interest" description="Disordered" evidence="1">
    <location>
        <begin position="34"/>
        <end position="53"/>
    </location>
</feature>
<organism evidence="2 3">
    <name type="scientific">Anas zonorhyncha</name>
    <name type="common">Eastern spot-billed duck</name>
    <dbReference type="NCBI Taxonomy" id="75864"/>
    <lineage>
        <taxon>Eukaryota</taxon>
        <taxon>Metazoa</taxon>
        <taxon>Chordata</taxon>
        <taxon>Craniata</taxon>
        <taxon>Vertebrata</taxon>
        <taxon>Euteleostomi</taxon>
        <taxon>Archelosauria</taxon>
        <taxon>Archosauria</taxon>
        <taxon>Dinosauria</taxon>
        <taxon>Saurischia</taxon>
        <taxon>Theropoda</taxon>
        <taxon>Coelurosauria</taxon>
        <taxon>Aves</taxon>
        <taxon>Neognathae</taxon>
        <taxon>Galloanserae</taxon>
        <taxon>Anseriformes</taxon>
        <taxon>Anatidae</taxon>
        <taxon>Anatinae</taxon>
        <taxon>Anas</taxon>
    </lineage>
</organism>
<dbReference type="Proteomes" id="UP000694549">
    <property type="component" value="Unplaced"/>
</dbReference>